<dbReference type="GeneID" id="582622"/>
<feature type="binding site" evidence="8">
    <location>
        <position position="88"/>
    </location>
    <ligand>
        <name>Fe cation</name>
        <dbReference type="ChEBI" id="CHEBI:24875"/>
        <label>1</label>
    </ligand>
</feature>
<dbReference type="GO" id="GO:0031314">
    <property type="term" value="C:extrinsic component of mitochondrial inner membrane"/>
    <property type="evidence" value="ECO:0007669"/>
    <property type="project" value="UniProtKB-UniRule"/>
</dbReference>
<name>A0A7M7NQH7_STRPU</name>
<comment type="pathway">
    <text evidence="1 8">Cofactor biosynthesis; ubiquinone biosynthesis.</text>
</comment>
<keyword evidence="4 8" id="KW-0560">Oxidoreductase</keyword>
<dbReference type="HAMAP" id="MF_01658">
    <property type="entry name" value="COQ7"/>
    <property type="match status" value="1"/>
</dbReference>
<evidence type="ECO:0000256" key="7">
    <source>
        <dbReference type="ARBA" id="ARBA00023136"/>
    </source>
</evidence>
<dbReference type="GO" id="GO:0006744">
    <property type="term" value="P:ubiquinone biosynthetic process"/>
    <property type="evidence" value="ECO:0000318"/>
    <property type="project" value="GO_Central"/>
</dbReference>
<keyword evidence="3 8" id="KW-0479">Metal-binding</keyword>
<keyword evidence="8" id="KW-0999">Mitochondrion inner membrane</keyword>
<dbReference type="PANTHER" id="PTHR11237:SF4">
    <property type="entry name" value="5-DEMETHOXYUBIQUINONE HYDROXYLASE, MITOCHONDRIAL"/>
    <property type="match status" value="1"/>
</dbReference>
<keyword evidence="6 8" id="KW-0503">Monooxygenase</keyword>
<feature type="binding site" evidence="8">
    <location>
        <position position="85"/>
    </location>
    <ligand>
        <name>Fe cation</name>
        <dbReference type="ChEBI" id="CHEBI:24875"/>
        <label>1</label>
    </ligand>
</feature>
<evidence type="ECO:0000313" key="9">
    <source>
        <dbReference type="EnsemblMetazoa" id="XP_030840093"/>
    </source>
</evidence>
<reference evidence="9" key="2">
    <citation type="submission" date="2021-01" db="UniProtKB">
        <authorList>
            <consortium name="EnsemblMetazoa"/>
        </authorList>
    </citation>
    <scope>IDENTIFICATION</scope>
</reference>
<evidence type="ECO:0000256" key="8">
    <source>
        <dbReference type="HAMAP-Rule" id="MF_03194"/>
    </source>
</evidence>
<feature type="binding site" evidence="8">
    <location>
        <position position="176"/>
    </location>
    <ligand>
        <name>Fe cation</name>
        <dbReference type="ChEBI" id="CHEBI:24875"/>
        <label>2</label>
    </ligand>
</feature>
<keyword evidence="7 8" id="KW-0472">Membrane</keyword>
<dbReference type="Proteomes" id="UP000007110">
    <property type="component" value="Unassembled WGS sequence"/>
</dbReference>
<dbReference type="RefSeq" id="XP_030840093.1">
    <property type="nucleotide sequence ID" value="XM_030984233.1"/>
</dbReference>
<dbReference type="GO" id="GO:0010468">
    <property type="term" value="P:regulation of gene expression"/>
    <property type="evidence" value="ECO:0000318"/>
    <property type="project" value="GO_Central"/>
</dbReference>
<dbReference type="GO" id="GO:0005634">
    <property type="term" value="C:nucleus"/>
    <property type="evidence" value="ECO:0000318"/>
    <property type="project" value="GO_Central"/>
</dbReference>
<comment type="similarity">
    <text evidence="8">Belongs to the COQ7 family.</text>
</comment>
<keyword evidence="5 8" id="KW-0408">Iron</keyword>
<dbReference type="InterPro" id="IPR009078">
    <property type="entry name" value="Ferritin-like_SF"/>
</dbReference>
<dbReference type="UniPathway" id="UPA00232"/>
<dbReference type="InterPro" id="IPR011566">
    <property type="entry name" value="Ubq_synth_Coq7"/>
</dbReference>
<dbReference type="SUPFAM" id="SSF47240">
    <property type="entry name" value="Ferritin-like"/>
    <property type="match status" value="1"/>
</dbReference>
<feature type="binding site" evidence="8">
    <location>
        <position position="137"/>
    </location>
    <ligand>
        <name>Fe cation</name>
        <dbReference type="ChEBI" id="CHEBI:24875"/>
        <label>2</label>
    </ligand>
</feature>
<evidence type="ECO:0000256" key="6">
    <source>
        <dbReference type="ARBA" id="ARBA00023033"/>
    </source>
</evidence>
<evidence type="ECO:0000256" key="4">
    <source>
        <dbReference type="ARBA" id="ARBA00023002"/>
    </source>
</evidence>
<dbReference type="CDD" id="cd01042">
    <property type="entry name" value="DMQH"/>
    <property type="match status" value="1"/>
</dbReference>
<comment type="subunit">
    <text evidence="8">Component of a multi-subunit COQ enzyme complex.</text>
</comment>
<comment type="subcellular location">
    <subcellularLocation>
        <location evidence="8">Mitochondrion inner membrane</location>
        <topology evidence="8">Peripheral membrane protein</topology>
        <orientation evidence="8">Matrix side</orientation>
    </subcellularLocation>
</comment>
<dbReference type="PANTHER" id="PTHR11237">
    <property type="entry name" value="COENZYME Q10 BIOSYNTHESIS PROTEIN 7"/>
    <property type="match status" value="1"/>
</dbReference>
<dbReference type="InParanoid" id="A0A7M7NQH7"/>
<dbReference type="KEGG" id="spu:582622"/>
<evidence type="ECO:0000256" key="1">
    <source>
        <dbReference type="ARBA" id="ARBA00004749"/>
    </source>
</evidence>
<comment type="function">
    <text evidence="8">Catalyzes the hydroxylation of 2-polyprenyl-3-methyl-6-methoxy-1,4-benzoquinol (DMQH2) during ubiquinone biosynthesis. Has also a structural role in the COQ enzyme complex, stabilizing other COQ polypeptides. Involved in lifespan determination in a ubiquinone-independent manner.</text>
</comment>
<dbReference type="AlphaFoldDB" id="A0A7M7NQH7"/>
<proteinExistence type="inferred from homology"/>
<feature type="binding site" evidence="8">
    <location>
        <position position="173"/>
    </location>
    <ligand>
        <name>Fe cation</name>
        <dbReference type="ChEBI" id="CHEBI:24875"/>
        <label>2</label>
    </ligand>
</feature>
<feature type="binding site" evidence="8">
    <location>
        <position position="173"/>
    </location>
    <ligand>
        <name>Fe cation</name>
        <dbReference type="ChEBI" id="CHEBI:24875"/>
        <label>1</label>
    </ligand>
</feature>
<evidence type="ECO:0000313" key="10">
    <source>
        <dbReference type="Proteomes" id="UP000007110"/>
    </source>
</evidence>
<feature type="binding site" evidence="8">
    <location>
        <position position="55"/>
    </location>
    <ligand>
        <name>Fe cation</name>
        <dbReference type="ChEBI" id="CHEBI:24875"/>
        <label>1</label>
    </ligand>
</feature>
<dbReference type="EnsemblMetazoa" id="XM_030984233">
    <property type="protein sequence ID" value="XP_030840093"/>
    <property type="gene ID" value="LOC582622"/>
</dbReference>
<dbReference type="GO" id="GO:2000377">
    <property type="term" value="P:regulation of reactive oxygen species metabolic process"/>
    <property type="evidence" value="ECO:0000318"/>
    <property type="project" value="GO_Central"/>
</dbReference>
<dbReference type="GO" id="GO:0046872">
    <property type="term" value="F:metal ion binding"/>
    <property type="evidence" value="ECO:0007669"/>
    <property type="project" value="UniProtKB-KW"/>
</dbReference>
<evidence type="ECO:0000256" key="5">
    <source>
        <dbReference type="ARBA" id="ARBA00023004"/>
    </source>
</evidence>
<dbReference type="GO" id="GO:0016709">
    <property type="term" value="F:oxidoreductase activity, acting on paired donors, with incorporation or reduction of molecular oxygen, NAD(P)H as one donor, and incorporation of one atom of oxygen"/>
    <property type="evidence" value="ECO:0007669"/>
    <property type="project" value="UniProtKB-UniRule"/>
</dbReference>
<comment type="catalytic activity">
    <reaction evidence="8">
        <text>a 5-methoxy-2-methyl-3-(all-trans-polyprenyl)benzene-1,4-diol + AH2 + O2 = a 3-demethylubiquinol + A + H2O</text>
        <dbReference type="Rhea" id="RHEA:50908"/>
        <dbReference type="Rhea" id="RHEA-COMP:10859"/>
        <dbReference type="Rhea" id="RHEA-COMP:10914"/>
        <dbReference type="ChEBI" id="CHEBI:13193"/>
        <dbReference type="ChEBI" id="CHEBI:15377"/>
        <dbReference type="ChEBI" id="CHEBI:15379"/>
        <dbReference type="ChEBI" id="CHEBI:17499"/>
        <dbReference type="ChEBI" id="CHEBI:84167"/>
        <dbReference type="ChEBI" id="CHEBI:84422"/>
        <dbReference type="EC" id="1.14.99.60"/>
    </reaction>
</comment>
<sequence>MQNLTSIRYCVLRQYKLRMSRAIVEVKGQRSASSLSGLTRREMIDRFIRVDHAGEVGADRIYAGQLAVLKNTSVGPLIQEMWDQEKHHKETFERLIPERRVRPTVLLPIWNVAGYVLGAGTALMGKEAAMACTVAVEESIGQHYNDQIRALIEDDPEVHKELLEIIKQFRDEELEHLNTGLENDAKKAPMYSTMDMVIKGGCKAAIWLSERI</sequence>
<dbReference type="OMA" id="WSTAVMG"/>
<keyword evidence="10" id="KW-1185">Reference proteome</keyword>
<feature type="binding site" evidence="8">
    <location>
        <position position="85"/>
    </location>
    <ligand>
        <name>Fe cation</name>
        <dbReference type="ChEBI" id="CHEBI:24875"/>
        <label>2</label>
    </ligand>
</feature>
<reference evidence="10" key="1">
    <citation type="submission" date="2015-02" db="EMBL/GenBank/DDBJ databases">
        <title>Genome sequencing for Strongylocentrotus purpuratus.</title>
        <authorList>
            <person name="Murali S."/>
            <person name="Liu Y."/>
            <person name="Vee V."/>
            <person name="English A."/>
            <person name="Wang M."/>
            <person name="Skinner E."/>
            <person name="Han Y."/>
            <person name="Muzny D.M."/>
            <person name="Worley K.C."/>
            <person name="Gibbs R.A."/>
        </authorList>
    </citation>
    <scope>NUCLEOTIDE SEQUENCE</scope>
</reference>
<dbReference type="Pfam" id="PF03232">
    <property type="entry name" value="COQ7"/>
    <property type="match status" value="1"/>
</dbReference>
<comment type="cofactor">
    <cofactor evidence="8">
        <name>Fe cation</name>
        <dbReference type="ChEBI" id="CHEBI:24875"/>
    </cofactor>
    <text evidence="8">Binds 2 iron ions per subunit.</text>
</comment>
<evidence type="ECO:0000256" key="3">
    <source>
        <dbReference type="ARBA" id="ARBA00022723"/>
    </source>
</evidence>
<accession>A0A7M7NQH7</accession>
<keyword evidence="2 8" id="KW-0831">Ubiquinone biosynthesis</keyword>
<dbReference type="GO" id="GO:0008682">
    <property type="term" value="F:3-demethoxyubiquinol 3-hydroxylase activity"/>
    <property type="evidence" value="ECO:0007669"/>
    <property type="project" value="UniProtKB-EC"/>
</dbReference>
<dbReference type="OrthoDB" id="275371at2759"/>
<dbReference type="GO" id="GO:0005743">
    <property type="term" value="C:mitochondrial inner membrane"/>
    <property type="evidence" value="ECO:0000318"/>
    <property type="project" value="GO_Central"/>
</dbReference>
<dbReference type="EC" id="1.14.99.60" evidence="8"/>
<dbReference type="GO" id="GO:0008340">
    <property type="term" value="P:determination of adult lifespan"/>
    <property type="evidence" value="ECO:0000318"/>
    <property type="project" value="GO_Central"/>
</dbReference>
<organism evidence="9 10">
    <name type="scientific">Strongylocentrotus purpuratus</name>
    <name type="common">Purple sea urchin</name>
    <dbReference type="NCBI Taxonomy" id="7668"/>
    <lineage>
        <taxon>Eukaryota</taxon>
        <taxon>Metazoa</taxon>
        <taxon>Echinodermata</taxon>
        <taxon>Eleutherozoa</taxon>
        <taxon>Echinozoa</taxon>
        <taxon>Echinoidea</taxon>
        <taxon>Euechinoidea</taxon>
        <taxon>Echinacea</taxon>
        <taxon>Camarodonta</taxon>
        <taxon>Echinidea</taxon>
        <taxon>Strongylocentrotidae</taxon>
        <taxon>Strongylocentrotus</taxon>
    </lineage>
</organism>
<keyword evidence="8" id="KW-0496">Mitochondrion</keyword>
<protein>
    <recommendedName>
        <fullName evidence="8">5-demethoxyubiquinone hydroxylase, mitochondrial</fullName>
        <shortName evidence="8">DMQ hydroxylase</shortName>
        <ecNumber evidence="8">1.14.99.60</ecNumber>
    </recommendedName>
    <alternativeName>
        <fullName evidence="8">Ubiquinone biosynthesis monooxygenase COQ7</fullName>
    </alternativeName>
</protein>
<dbReference type="CTD" id="10229"/>
<evidence type="ECO:0000256" key="2">
    <source>
        <dbReference type="ARBA" id="ARBA00022688"/>
    </source>
</evidence>